<dbReference type="InterPro" id="IPR009830">
    <property type="entry name" value="LppX/LprAFG"/>
</dbReference>
<dbReference type="Proteomes" id="UP000449906">
    <property type="component" value="Unassembled WGS sequence"/>
</dbReference>
<proteinExistence type="inferred from homology"/>
<protein>
    <submittedName>
        <fullName evidence="4">LppX_LprAFG lipoprotein</fullName>
    </submittedName>
</protein>
<comment type="similarity">
    <text evidence="2">Belongs to the LppX/LprAFG lipoprotein family.</text>
</comment>
<dbReference type="AlphaFoldDB" id="A0A7J5DXQ0"/>
<evidence type="ECO:0000256" key="2">
    <source>
        <dbReference type="ARBA" id="ARBA00009194"/>
    </source>
</evidence>
<dbReference type="PROSITE" id="PS51257">
    <property type="entry name" value="PROKAR_LIPOPROTEIN"/>
    <property type="match status" value="1"/>
</dbReference>
<dbReference type="EMBL" id="WBVM01000001">
    <property type="protein sequence ID" value="KAB2810760.1"/>
    <property type="molecule type" value="Genomic_DNA"/>
</dbReference>
<sequence>MCQGERMTTSTRVAAGLLSTLVAVGGLTACSGDDGGGGDGAPSWSDAGKKAKELLDGTSGIEVSISTTDDPGVDYLKAASGTIVADPPAFEGTVDGKVSGFAVSEVPVISVDGTLWINHLALGGWSDRFQPKELCAPDPALLLDATSGVSSVLTSSTDVKAGKSERGGTDNKEIFTTYEGTATGDSIRKILPCAEGDDFDATYRVDDSGHLRTARLTGTFFPDADPMTYTIDVTKYDVDKDITAPK</sequence>
<keyword evidence="4" id="KW-0449">Lipoprotein</keyword>
<reference evidence="4 5" key="1">
    <citation type="submission" date="2019-09" db="EMBL/GenBank/DDBJ databases">
        <title>Pimelobacter sp. isolated from Paulinella.</title>
        <authorList>
            <person name="Jeong S.E."/>
        </authorList>
    </citation>
    <scope>NUCLEOTIDE SEQUENCE [LARGE SCALE GENOMIC DNA]</scope>
    <source>
        <strain evidence="4 5">Pch-N</strain>
    </source>
</reference>
<dbReference type="Pfam" id="PF07161">
    <property type="entry name" value="LppX_LprAFG"/>
    <property type="match status" value="1"/>
</dbReference>
<evidence type="ECO:0000313" key="4">
    <source>
        <dbReference type="EMBL" id="KAB2810760.1"/>
    </source>
</evidence>
<dbReference type="InterPro" id="IPR029046">
    <property type="entry name" value="LolA/LolB/LppX"/>
</dbReference>
<name>A0A7J5DXQ0_NOCSI</name>
<comment type="caution">
    <text evidence="4">The sequence shown here is derived from an EMBL/GenBank/DDBJ whole genome shotgun (WGS) entry which is preliminary data.</text>
</comment>
<dbReference type="GO" id="GO:0030313">
    <property type="term" value="C:cell envelope"/>
    <property type="evidence" value="ECO:0007669"/>
    <property type="project" value="UniProtKB-SubCell"/>
</dbReference>
<keyword evidence="3" id="KW-1003">Cell membrane</keyword>
<comment type="subcellular location">
    <subcellularLocation>
        <location evidence="1">Cell envelope</location>
    </subcellularLocation>
</comment>
<dbReference type="Gene3D" id="2.50.20.20">
    <property type="match status" value="1"/>
</dbReference>
<evidence type="ECO:0000313" key="5">
    <source>
        <dbReference type="Proteomes" id="UP000449906"/>
    </source>
</evidence>
<evidence type="ECO:0000256" key="1">
    <source>
        <dbReference type="ARBA" id="ARBA00004196"/>
    </source>
</evidence>
<dbReference type="SUPFAM" id="SSF89392">
    <property type="entry name" value="Prokaryotic lipoproteins and lipoprotein localization factors"/>
    <property type="match status" value="1"/>
</dbReference>
<keyword evidence="3" id="KW-0472">Membrane</keyword>
<dbReference type="CDD" id="cd16334">
    <property type="entry name" value="LppX-like"/>
    <property type="match status" value="1"/>
</dbReference>
<evidence type="ECO:0000256" key="3">
    <source>
        <dbReference type="ARBA" id="ARBA00022475"/>
    </source>
</evidence>
<organism evidence="4 5">
    <name type="scientific">Nocardioides simplex</name>
    <name type="common">Arthrobacter simplex</name>
    <dbReference type="NCBI Taxonomy" id="2045"/>
    <lineage>
        <taxon>Bacteria</taxon>
        <taxon>Bacillati</taxon>
        <taxon>Actinomycetota</taxon>
        <taxon>Actinomycetes</taxon>
        <taxon>Propionibacteriales</taxon>
        <taxon>Nocardioidaceae</taxon>
        <taxon>Pimelobacter</taxon>
    </lineage>
</organism>
<gene>
    <name evidence="4" type="ORF">F9L07_02045</name>
</gene>
<accession>A0A7J5DXQ0</accession>